<accession>A0A158F6Y9</accession>
<dbReference type="SUPFAM" id="SSF47413">
    <property type="entry name" value="lambda repressor-like DNA-binding domains"/>
    <property type="match status" value="1"/>
</dbReference>
<keyword evidence="1" id="KW-0805">Transcription regulation</keyword>
<feature type="domain" description="HTH cro/C1-type" evidence="4">
    <location>
        <begin position="21"/>
        <end position="71"/>
    </location>
</feature>
<dbReference type="GO" id="GO:0005829">
    <property type="term" value="C:cytosol"/>
    <property type="evidence" value="ECO:0007669"/>
    <property type="project" value="TreeGrafter"/>
</dbReference>
<proteinExistence type="predicted"/>
<dbReference type="RefSeq" id="WP_062082218.1">
    <property type="nucleotide sequence ID" value="NZ_FCOK02000003.1"/>
</dbReference>
<dbReference type="GO" id="GO:0003700">
    <property type="term" value="F:DNA-binding transcription factor activity"/>
    <property type="evidence" value="ECO:0007669"/>
    <property type="project" value="TreeGrafter"/>
</dbReference>
<organism evidence="5 6">
    <name type="scientific">Caballeronia udeis</name>
    <dbReference type="NCBI Taxonomy" id="1232866"/>
    <lineage>
        <taxon>Bacteria</taxon>
        <taxon>Pseudomonadati</taxon>
        <taxon>Pseudomonadota</taxon>
        <taxon>Betaproteobacteria</taxon>
        <taxon>Burkholderiales</taxon>
        <taxon>Burkholderiaceae</taxon>
        <taxon>Caballeronia</taxon>
    </lineage>
</organism>
<name>A0A158F6Y9_9BURK</name>
<dbReference type="EMBL" id="FCOK02000003">
    <property type="protein sequence ID" value="SAL15471.1"/>
    <property type="molecule type" value="Genomic_DNA"/>
</dbReference>
<dbReference type="InterPro" id="IPR010982">
    <property type="entry name" value="Lambda_DNA-bd_dom_sf"/>
</dbReference>
<keyword evidence="2" id="KW-0238">DNA-binding</keyword>
<evidence type="ECO:0000256" key="3">
    <source>
        <dbReference type="ARBA" id="ARBA00023163"/>
    </source>
</evidence>
<dbReference type="PROSITE" id="PS50943">
    <property type="entry name" value="HTH_CROC1"/>
    <property type="match status" value="1"/>
</dbReference>
<dbReference type="Gene3D" id="1.10.260.40">
    <property type="entry name" value="lambda repressor-like DNA-binding domains"/>
    <property type="match status" value="1"/>
</dbReference>
<evidence type="ECO:0000259" key="4">
    <source>
        <dbReference type="PROSITE" id="PS50943"/>
    </source>
</evidence>
<dbReference type="PANTHER" id="PTHR46797">
    <property type="entry name" value="HTH-TYPE TRANSCRIPTIONAL REGULATOR"/>
    <property type="match status" value="1"/>
</dbReference>
<dbReference type="AlphaFoldDB" id="A0A158F6Y9"/>
<evidence type="ECO:0000256" key="1">
    <source>
        <dbReference type="ARBA" id="ARBA00023015"/>
    </source>
</evidence>
<keyword evidence="3" id="KW-0804">Transcription</keyword>
<gene>
    <name evidence="5" type="ORF">AWB69_00730</name>
</gene>
<dbReference type="GO" id="GO:0003677">
    <property type="term" value="F:DNA binding"/>
    <property type="evidence" value="ECO:0007669"/>
    <property type="project" value="UniProtKB-KW"/>
</dbReference>
<dbReference type="OrthoDB" id="5524454at2"/>
<dbReference type="InterPro" id="IPR001387">
    <property type="entry name" value="Cro/C1-type_HTH"/>
</dbReference>
<reference evidence="5 6" key="1">
    <citation type="submission" date="2016-01" db="EMBL/GenBank/DDBJ databases">
        <authorList>
            <person name="Oliw E.H."/>
        </authorList>
    </citation>
    <scope>NUCLEOTIDE SEQUENCE [LARGE SCALE GENOMIC DNA]</scope>
    <source>
        <strain evidence="5">LMG 27134</strain>
    </source>
</reference>
<dbReference type="Pfam" id="PF01381">
    <property type="entry name" value="HTH_3"/>
    <property type="match status" value="1"/>
</dbReference>
<dbReference type="PANTHER" id="PTHR46797:SF23">
    <property type="entry name" value="HTH-TYPE TRANSCRIPTIONAL REGULATOR SUTR"/>
    <property type="match status" value="1"/>
</dbReference>
<evidence type="ECO:0000256" key="2">
    <source>
        <dbReference type="ARBA" id="ARBA00023125"/>
    </source>
</evidence>
<dbReference type="CDD" id="cd00093">
    <property type="entry name" value="HTH_XRE"/>
    <property type="match status" value="1"/>
</dbReference>
<dbReference type="InterPro" id="IPR050807">
    <property type="entry name" value="TransReg_Diox_bact_type"/>
</dbReference>
<dbReference type="SMART" id="SM00530">
    <property type="entry name" value="HTH_XRE"/>
    <property type="match status" value="1"/>
</dbReference>
<evidence type="ECO:0000313" key="6">
    <source>
        <dbReference type="Proteomes" id="UP000054683"/>
    </source>
</evidence>
<evidence type="ECO:0000313" key="5">
    <source>
        <dbReference type="EMBL" id="SAL15471.1"/>
    </source>
</evidence>
<sequence>MPDTDMDRLAGVVGRAIARNRVAAGLTQEQVAEQLGIGNEAVSRIERGLVMPNVARLMELADTFDCDIADLLTEVSSRPSDQARHVARLLSGVGCKDREMIVEIVERLTARLARR</sequence>
<dbReference type="Proteomes" id="UP000054683">
    <property type="component" value="Unassembled WGS sequence"/>
</dbReference>
<protein>
    <submittedName>
        <fullName evidence="5">Helix-turn-helix domain-containing protein</fullName>
    </submittedName>
</protein>